<dbReference type="InterPro" id="IPR029063">
    <property type="entry name" value="SAM-dependent_MTases_sf"/>
</dbReference>
<organism evidence="2">
    <name type="scientific">Solibacter usitatus (strain Ellin6076)</name>
    <dbReference type="NCBI Taxonomy" id="234267"/>
    <lineage>
        <taxon>Bacteria</taxon>
        <taxon>Pseudomonadati</taxon>
        <taxon>Acidobacteriota</taxon>
        <taxon>Terriglobia</taxon>
        <taxon>Bryobacterales</taxon>
        <taxon>Solibacteraceae</taxon>
        <taxon>Candidatus Solibacter</taxon>
    </lineage>
</organism>
<dbReference type="InterPro" id="IPR001845">
    <property type="entry name" value="HTH_ArsR_DNA-bd_dom"/>
</dbReference>
<dbReference type="PRINTS" id="PR00778">
    <property type="entry name" value="HTHARSR"/>
</dbReference>
<evidence type="ECO:0000259" key="1">
    <source>
        <dbReference type="PROSITE" id="PS50987"/>
    </source>
</evidence>
<dbReference type="PROSITE" id="PS50987">
    <property type="entry name" value="HTH_ARSR_2"/>
    <property type="match status" value="1"/>
</dbReference>
<protein>
    <submittedName>
        <fullName evidence="2">Transcriptional regulator</fullName>
    </submittedName>
</protein>
<dbReference type="OrthoDB" id="7365827at2"/>
<feature type="domain" description="HTH arsR-type" evidence="1">
    <location>
        <begin position="1"/>
        <end position="91"/>
    </location>
</feature>
<dbReference type="InterPro" id="IPR013216">
    <property type="entry name" value="Methyltransf_11"/>
</dbReference>
<dbReference type="Pfam" id="PF01022">
    <property type="entry name" value="HTH_5"/>
    <property type="match status" value="1"/>
</dbReference>
<accession>Q01VU2</accession>
<dbReference type="GO" id="GO:0003700">
    <property type="term" value="F:DNA-binding transcription factor activity"/>
    <property type="evidence" value="ECO:0007669"/>
    <property type="project" value="InterPro"/>
</dbReference>
<dbReference type="CDD" id="cd00090">
    <property type="entry name" value="HTH_ARSR"/>
    <property type="match status" value="1"/>
</dbReference>
<dbReference type="eggNOG" id="COG0640">
    <property type="taxonomic scope" value="Bacteria"/>
</dbReference>
<dbReference type="InterPro" id="IPR011991">
    <property type="entry name" value="ArsR-like_HTH"/>
</dbReference>
<gene>
    <name evidence="2" type="ordered locus">Acid_5272</name>
</gene>
<dbReference type="InterPro" id="IPR036388">
    <property type="entry name" value="WH-like_DNA-bd_sf"/>
</dbReference>
<reference evidence="2" key="1">
    <citation type="submission" date="2006-10" db="EMBL/GenBank/DDBJ databases">
        <title>Complete sequence of Solibacter usitatus Ellin6076.</title>
        <authorList>
            <consortium name="US DOE Joint Genome Institute"/>
            <person name="Copeland A."/>
            <person name="Lucas S."/>
            <person name="Lapidus A."/>
            <person name="Barry K."/>
            <person name="Detter J.C."/>
            <person name="Glavina del Rio T."/>
            <person name="Hammon N."/>
            <person name="Israni S."/>
            <person name="Dalin E."/>
            <person name="Tice H."/>
            <person name="Pitluck S."/>
            <person name="Thompson L.S."/>
            <person name="Brettin T."/>
            <person name="Bruce D."/>
            <person name="Han C."/>
            <person name="Tapia R."/>
            <person name="Gilna P."/>
            <person name="Schmutz J."/>
            <person name="Larimer F."/>
            <person name="Land M."/>
            <person name="Hauser L."/>
            <person name="Kyrpides N."/>
            <person name="Mikhailova N."/>
            <person name="Janssen P.H."/>
            <person name="Kuske C.R."/>
            <person name="Richardson P."/>
        </authorList>
    </citation>
    <scope>NUCLEOTIDE SEQUENCE</scope>
    <source>
        <strain evidence="2">Ellin6076</strain>
    </source>
</reference>
<dbReference type="SUPFAM" id="SSF53335">
    <property type="entry name" value="S-adenosyl-L-methionine-dependent methyltransferases"/>
    <property type="match status" value="1"/>
</dbReference>
<dbReference type="Gene3D" id="1.10.10.10">
    <property type="entry name" value="Winged helix-like DNA-binding domain superfamily/Winged helix DNA-binding domain"/>
    <property type="match status" value="1"/>
</dbReference>
<dbReference type="InterPro" id="IPR036390">
    <property type="entry name" value="WH_DNA-bd_sf"/>
</dbReference>
<dbReference type="HOGENOM" id="CLU_063642_1_0_0"/>
<dbReference type="NCBIfam" id="NF033788">
    <property type="entry name" value="HTH_metalloreg"/>
    <property type="match status" value="1"/>
</dbReference>
<dbReference type="EMBL" id="CP000473">
    <property type="protein sequence ID" value="ABJ86223.1"/>
    <property type="molecule type" value="Genomic_DNA"/>
</dbReference>
<dbReference type="SUPFAM" id="SSF46785">
    <property type="entry name" value="Winged helix' DNA-binding domain"/>
    <property type="match status" value="1"/>
</dbReference>
<proteinExistence type="predicted"/>
<dbReference type="Pfam" id="PF08241">
    <property type="entry name" value="Methyltransf_11"/>
    <property type="match status" value="1"/>
</dbReference>
<sequence>MASILKSLRLAADPNRLRMLLLLEREELSVAELQEILARGQSQISTHLAQLKQAGLVEDRRMGKNAFYRLTAPAELMELLRQAHGEIPETAQDQEALRLALRKRTDNMRRYFDELAGKFGRQYVPGRSWKGIAEALLKLMPPMVIADLGAGEGTISQLMAQRAKRVIAIDNSEKMVEFGAELARKHGIANLEYRLGDLEDVPIRTGTVDLAFLSQALHHAVHPERAIAEASRILKKGGRIAILDLSRHHFEEAREMYADLWLGFTELEIERFLKGAGFKNVETAVVHREQEAPYFETILATGEK</sequence>
<dbReference type="eggNOG" id="COG2226">
    <property type="taxonomic scope" value="Bacteria"/>
</dbReference>
<dbReference type="CDD" id="cd02440">
    <property type="entry name" value="AdoMet_MTases"/>
    <property type="match status" value="1"/>
</dbReference>
<name>Q01VU2_SOLUE</name>
<dbReference type="STRING" id="234267.Acid_5272"/>
<dbReference type="InParanoid" id="Q01VU2"/>
<dbReference type="SMART" id="SM00418">
    <property type="entry name" value="HTH_ARSR"/>
    <property type="match status" value="1"/>
</dbReference>
<evidence type="ECO:0000313" key="2">
    <source>
        <dbReference type="EMBL" id="ABJ86223.1"/>
    </source>
</evidence>
<dbReference type="Gene3D" id="3.40.50.150">
    <property type="entry name" value="Vaccinia Virus protein VP39"/>
    <property type="match status" value="1"/>
</dbReference>
<dbReference type="GO" id="GO:0008757">
    <property type="term" value="F:S-adenosylmethionine-dependent methyltransferase activity"/>
    <property type="evidence" value="ECO:0007669"/>
    <property type="project" value="InterPro"/>
</dbReference>
<dbReference type="KEGG" id="sus:Acid_5272"/>
<dbReference type="AlphaFoldDB" id="Q01VU2"/>
<dbReference type="PANTHER" id="PTHR43591">
    <property type="entry name" value="METHYLTRANSFERASE"/>
    <property type="match status" value="1"/>
</dbReference>